<reference evidence="2 3" key="1">
    <citation type="submission" date="2020-08" db="EMBL/GenBank/DDBJ databases">
        <title>Genomic Encyclopedia of Type Strains, Phase IV (KMG-IV): sequencing the most valuable type-strain genomes for metagenomic binning, comparative biology and taxonomic classification.</title>
        <authorList>
            <person name="Goeker M."/>
        </authorList>
    </citation>
    <scope>NUCLEOTIDE SEQUENCE [LARGE SCALE GENOMIC DNA]</scope>
    <source>
        <strain evidence="2 3">DSM 25079</strain>
    </source>
</reference>
<accession>A0A7W9ED53</accession>
<dbReference type="AlphaFoldDB" id="A0A7W9ED53"/>
<evidence type="ECO:0008006" key="4">
    <source>
        <dbReference type="Google" id="ProtNLM"/>
    </source>
</evidence>
<feature type="signal peptide" evidence="1">
    <location>
        <begin position="1"/>
        <end position="26"/>
    </location>
</feature>
<dbReference type="InterPro" id="IPR017853">
    <property type="entry name" value="GH"/>
</dbReference>
<sequence>MTLMKTLFRSALTASLLATGAIPLAAQPVQPLNLSALPKIAEVDNRFQSYNIEMVEVTGGRFWAPYGGPPGEMYRQRAALDLANPRLRHLARQLKPAYVRVSGTWATNTYLPAEGEAVAKAPNGFNEVLTRDMWRGVVGFSKALDAPIVTSFAAGIGTRDAAGVWTPAQAQRLIDLTRSAGGSLFAAEFFNEPNMPFASDLPKGYGSKEYVRDFKVFHAWARRAAPNMLILGPGSVGEGSIATNLPPHLAEALRISTSDAMMAGTPGSVDAVSYHHYGSGSQRCAAQGMASTTAADAMTKTWLTGTLKDAAYYAALRDKYEPGKPLWLTETAQAACGGSPWASTFLDSFRYVSQLGQLAQQGVRVVMHNTLSASDYALIDEDTLTPRPNYWAAVLWARLMGPKVLAAPAAPSPEVGLYAHCLRGKPGGVALAAVNSGTTAQSLALGKGAVAYVMTAAKLDDRTIEVNGAAPNVTGAGAVTGLAPRAVRSSLVLPPQSIAYVAVAGAGNPACR</sequence>
<dbReference type="Proteomes" id="UP000549617">
    <property type="component" value="Unassembled WGS sequence"/>
</dbReference>
<dbReference type="PANTHER" id="PTHR46145:SF4">
    <property type="entry name" value="HEPARANASE"/>
    <property type="match status" value="1"/>
</dbReference>
<dbReference type="RefSeq" id="WP_221240352.1">
    <property type="nucleotide sequence ID" value="NZ_JACIJC010000001.1"/>
</dbReference>
<gene>
    <name evidence="2" type="ORF">FHS49_000758</name>
</gene>
<dbReference type="PANTHER" id="PTHR46145">
    <property type="entry name" value="HEPARANASE"/>
    <property type="match status" value="1"/>
</dbReference>
<name>A0A7W9ED53_9SPHN</name>
<proteinExistence type="predicted"/>
<dbReference type="SUPFAM" id="SSF51445">
    <property type="entry name" value="(Trans)glycosidases"/>
    <property type="match status" value="1"/>
</dbReference>
<keyword evidence="1" id="KW-0732">Signal</keyword>
<evidence type="ECO:0000313" key="3">
    <source>
        <dbReference type="Proteomes" id="UP000549617"/>
    </source>
</evidence>
<protein>
    <recommendedName>
        <fullName evidence="4">Glycosyl hydrolase family 79</fullName>
    </recommendedName>
</protein>
<evidence type="ECO:0000313" key="2">
    <source>
        <dbReference type="EMBL" id="MBB5684767.1"/>
    </source>
</evidence>
<evidence type="ECO:0000256" key="1">
    <source>
        <dbReference type="SAM" id="SignalP"/>
    </source>
</evidence>
<dbReference type="EMBL" id="JACIJC010000001">
    <property type="protein sequence ID" value="MBB5684767.1"/>
    <property type="molecule type" value="Genomic_DNA"/>
</dbReference>
<organism evidence="2 3">
    <name type="scientific">Sphingobium boeckii</name>
    <dbReference type="NCBI Taxonomy" id="1082345"/>
    <lineage>
        <taxon>Bacteria</taxon>
        <taxon>Pseudomonadati</taxon>
        <taxon>Pseudomonadota</taxon>
        <taxon>Alphaproteobacteria</taxon>
        <taxon>Sphingomonadales</taxon>
        <taxon>Sphingomonadaceae</taxon>
        <taxon>Sphingobium</taxon>
    </lineage>
</organism>
<keyword evidence="3" id="KW-1185">Reference proteome</keyword>
<feature type="chain" id="PRO_5031127717" description="Glycosyl hydrolase family 79" evidence="1">
    <location>
        <begin position="27"/>
        <end position="512"/>
    </location>
</feature>
<comment type="caution">
    <text evidence="2">The sequence shown here is derived from an EMBL/GenBank/DDBJ whole genome shotgun (WGS) entry which is preliminary data.</text>
</comment>
<dbReference type="Gene3D" id="3.20.20.80">
    <property type="entry name" value="Glycosidases"/>
    <property type="match status" value="1"/>
</dbReference>